<accession>A0AAW3ZLQ3</accession>
<dbReference type="InterPro" id="IPR050678">
    <property type="entry name" value="DNA_Partitioning_ATPase"/>
</dbReference>
<reference evidence="2 3" key="1">
    <citation type="submission" date="2020-09" db="EMBL/GenBank/DDBJ databases">
        <title>Pseudoxanthomonas sp. CAU 1598 isolated from sand of Yaerae Beach.</title>
        <authorList>
            <person name="Kim W."/>
        </authorList>
    </citation>
    <scope>NUCLEOTIDE SEQUENCE [LARGE SCALE GENOMIC DNA]</scope>
    <source>
        <strain evidence="2 3">CAU 1598</strain>
    </source>
</reference>
<organism evidence="2 3">
    <name type="scientific">Pseudomarimonas arenosa</name>
    <dbReference type="NCBI Taxonomy" id="2774145"/>
    <lineage>
        <taxon>Bacteria</taxon>
        <taxon>Pseudomonadati</taxon>
        <taxon>Pseudomonadota</taxon>
        <taxon>Gammaproteobacteria</taxon>
        <taxon>Lysobacterales</taxon>
        <taxon>Lysobacteraceae</taxon>
        <taxon>Pseudomarimonas</taxon>
    </lineage>
</organism>
<proteinExistence type="predicted"/>
<keyword evidence="3" id="KW-1185">Reference proteome</keyword>
<name>A0AAW3ZLQ3_9GAMM</name>
<dbReference type="PANTHER" id="PTHR13696:SF99">
    <property type="entry name" value="COBYRINIC ACID AC-DIAMIDE SYNTHASE"/>
    <property type="match status" value="1"/>
</dbReference>
<dbReference type="RefSeq" id="WP_192029411.1">
    <property type="nucleotide sequence ID" value="NZ_JACYTR010000015.1"/>
</dbReference>
<dbReference type="Proteomes" id="UP000613768">
    <property type="component" value="Unassembled WGS sequence"/>
</dbReference>
<evidence type="ECO:0000313" key="2">
    <source>
        <dbReference type="EMBL" id="MBD8525992.1"/>
    </source>
</evidence>
<sequence length="251" mass="26827">MIVTVANHKGGVGKTALAVHLVFRAAESGKVLAIDLDAQGNLTSSLVSRGNAVGRPSADQLFTGEHCPKPMATGLQNIDLLPASVALNATDRLNLSSGLQARSWIRELAKQYDVVVVDCAPALGLRLTAALAASNRVVVPLIPELYAVEGVASVLGEATAIQEHLNPDLKPADFVLNMVIKQANSHAAITKKLASMVNLRKPYLHRRIAVADALAERRPVWHGGNSPAASYEWKEICDGLLADYYGRKQDE</sequence>
<dbReference type="InterPro" id="IPR025669">
    <property type="entry name" value="AAA_dom"/>
</dbReference>
<dbReference type="EMBL" id="JACYTR010000015">
    <property type="protein sequence ID" value="MBD8525992.1"/>
    <property type="molecule type" value="Genomic_DNA"/>
</dbReference>
<evidence type="ECO:0000313" key="3">
    <source>
        <dbReference type="Proteomes" id="UP000613768"/>
    </source>
</evidence>
<dbReference type="InterPro" id="IPR027417">
    <property type="entry name" value="P-loop_NTPase"/>
</dbReference>
<gene>
    <name evidence="2" type="ORF">IFO71_09565</name>
</gene>
<dbReference type="Pfam" id="PF13614">
    <property type="entry name" value="AAA_31"/>
    <property type="match status" value="1"/>
</dbReference>
<comment type="caution">
    <text evidence="2">The sequence shown here is derived from an EMBL/GenBank/DDBJ whole genome shotgun (WGS) entry which is preliminary data.</text>
</comment>
<dbReference type="PANTHER" id="PTHR13696">
    <property type="entry name" value="P-LOOP CONTAINING NUCLEOSIDE TRIPHOSPHATE HYDROLASE"/>
    <property type="match status" value="1"/>
</dbReference>
<feature type="domain" description="AAA" evidence="1">
    <location>
        <begin position="2"/>
        <end position="170"/>
    </location>
</feature>
<evidence type="ECO:0000259" key="1">
    <source>
        <dbReference type="Pfam" id="PF13614"/>
    </source>
</evidence>
<protein>
    <submittedName>
        <fullName evidence="2">ParA family protein</fullName>
    </submittedName>
</protein>
<dbReference type="CDD" id="cd02042">
    <property type="entry name" value="ParAB_family"/>
    <property type="match status" value="1"/>
</dbReference>
<dbReference type="SUPFAM" id="SSF52540">
    <property type="entry name" value="P-loop containing nucleoside triphosphate hydrolases"/>
    <property type="match status" value="1"/>
</dbReference>
<dbReference type="Gene3D" id="3.40.50.300">
    <property type="entry name" value="P-loop containing nucleotide triphosphate hydrolases"/>
    <property type="match status" value="1"/>
</dbReference>
<dbReference type="PIRSF" id="PIRSF009320">
    <property type="entry name" value="Nuc_binding_HP_1000"/>
    <property type="match status" value="1"/>
</dbReference>
<dbReference type="AlphaFoldDB" id="A0AAW3ZLQ3"/>